<dbReference type="AlphaFoldDB" id="A0AAV2FSR4"/>
<name>A0AAV2FSR4_9ROSI</name>
<dbReference type="Proteomes" id="UP001497516">
    <property type="component" value="Chromosome 7"/>
</dbReference>
<protein>
    <submittedName>
        <fullName evidence="2">Uncharacterized protein</fullName>
    </submittedName>
</protein>
<accession>A0AAV2FSR4</accession>
<reference evidence="2 3" key="1">
    <citation type="submission" date="2024-04" db="EMBL/GenBank/DDBJ databases">
        <authorList>
            <person name="Fracassetti M."/>
        </authorList>
    </citation>
    <scope>NUCLEOTIDE SEQUENCE [LARGE SCALE GENOMIC DNA]</scope>
</reference>
<keyword evidence="1" id="KW-0732">Signal</keyword>
<feature type="chain" id="PRO_5043774451" evidence="1">
    <location>
        <begin position="28"/>
        <end position="171"/>
    </location>
</feature>
<feature type="signal peptide" evidence="1">
    <location>
        <begin position="1"/>
        <end position="27"/>
    </location>
</feature>
<evidence type="ECO:0000313" key="3">
    <source>
        <dbReference type="Proteomes" id="UP001497516"/>
    </source>
</evidence>
<dbReference type="EMBL" id="OZ034820">
    <property type="protein sequence ID" value="CAL1400490.1"/>
    <property type="molecule type" value="Genomic_DNA"/>
</dbReference>
<evidence type="ECO:0000313" key="2">
    <source>
        <dbReference type="EMBL" id="CAL1400490.1"/>
    </source>
</evidence>
<gene>
    <name evidence="2" type="ORF">LTRI10_LOCUS40616</name>
</gene>
<organism evidence="2 3">
    <name type="scientific">Linum trigynum</name>
    <dbReference type="NCBI Taxonomy" id="586398"/>
    <lineage>
        <taxon>Eukaryota</taxon>
        <taxon>Viridiplantae</taxon>
        <taxon>Streptophyta</taxon>
        <taxon>Embryophyta</taxon>
        <taxon>Tracheophyta</taxon>
        <taxon>Spermatophyta</taxon>
        <taxon>Magnoliopsida</taxon>
        <taxon>eudicotyledons</taxon>
        <taxon>Gunneridae</taxon>
        <taxon>Pentapetalae</taxon>
        <taxon>rosids</taxon>
        <taxon>fabids</taxon>
        <taxon>Malpighiales</taxon>
        <taxon>Linaceae</taxon>
        <taxon>Linum</taxon>
    </lineage>
</organism>
<keyword evidence="3" id="KW-1185">Reference proteome</keyword>
<proteinExistence type="predicted"/>
<sequence>MHSCCPFLPAAFWSVLLELEIWHGAGCSLLPFFILFKETSEWCCRWELGGCRVSAGAGRGRQEAAADEWLGGLAMGEMDGGRVAESRESRLEQGASGHGVGSGRCVGLGPRGMTRWRRTTPTGTQQSIFGFPVLPLCWRAGGGGCWLRGFRLQHSASAASLSFSDRRRRMG</sequence>
<evidence type="ECO:0000256" key="1">
    <source>
        <dbReference type="SAM" id="SignalP"/>
    </source>
</evidence>